<proteinExistence type="predicted"/>
<dbReference type="RefSeq" id="WP_110342600.1">
    <property type="nucleotide sequence ID" value="NZ_JBHVKT010000004.1"/>
</dbReference>
<dbReference type="EMBL" id="MASU01000013">
    <property type="protein sequence ID" value="PXY24536.1"/>
    <property type="molecule type" value="Genomic_DNA"/>
</dbReference>
<organism evidence="1 2">
    <name type="scientific">Prauserella flavalba</name>
    <dbReference type="NCBI Taxonomy" id="1477506"/>
    <lineage>
        <taxon>Bacteria</taxon>
        <taxon>Bacillati</taxon>
        <taxon>Actinomycetota</taxon>
        <taxon>Actinomycetes</taxon>
        <taxon>Pseudonocardiales</taxon>
        <taxon>Pseudonocardiaceae</taxon>
        <taxon>Prauserella</taxon>
    </lineage>
</organism>
<sequence length="102" mass="10570">MCETRRELHGDPEAMRRFAERLHAPEVDVEPAGVPACQGGTPACAAFTTADALSTVALADFLRDTAEAIATLKAAAATAAEDYEATDLAGAQAVLGVVIREV</sequence>
<name>A0A318LL89_9PSEU</name>
<evidence type="ECO:0000313" key="1">
    <source>
        <dbReference type="EMBL" id="PXY24536.1"/>
    </source>
</evidence>
<reference evidence="1 2" key="1">
    <citation type="submission" date="2016-07" db="EMBL/GenBank/DDBJ databases">
        <title>Draft genome sequence of Prauserella sp. YIM 121212, isolated from alkaline soil.</title>
        <authorList>
            <person name="Ruckert C."/>
            <person name="Albersmeier A."/>
            <person name="Jiang C.-L."/>
            <person name="Jiang Y."/>
            <person name="Kalinowski J."/>
            <person name="Schneider O."/>
            <person name="Winkler A."/>
            <person name="Zotchev S.B."/>
        </authorList>
    </citation>
    <scope>NUCLEOTIDE SEQUENCE [LARGE SCALE GENOMIC DNA]</scope>
    <source>
        <strain evidence="1 2">YIM 121212</strain>
    </source>
</reference>
<dbReference type="AlphaFoldDB" id="A0A318LL89"/>
<keyword evidence="2" id="KW-1185">Reference proteome</keyword>
<gene>
    <name evidence="1" type="ORF">BA062_27225</name>
</gene>
<comment type="caution">
    <text evidence="1">The sequence shown here is derived from an EMBL/GenBank/DDBJ whole genome shotgun (WGS) entry which is preliminary data.</text>
</comment>
<accession>A0A318LL89</accession>
<dbReference type="Proteomes" id="UP000247892">
    <property type="component" value="Unassembled WGS sequence"/>
</dbReference>
<dbReference type="OrthoDB" id="3701109at2"/>
<protein>
    <submittedName>
        <fullName evidence="1">Uncharacterized protein</fullName>
    </submittedName>
</protein>
<evidence type="ECO:0000313" key="2">
    <source>
        <dbReference type="Proteomes" id="UP000247892"/>
    </source>
</evidence>